<gene>
    <name evidence="5" type="ORF">SAMN06297382_2913</name>
</gene>
<dbReference type="Pfam" id="PF01638">
    <property type="entry name" value="HxlR"/>
    <property type="match status" value="1"/>
</dbReference>
<accession>A0A239Q0E4</accession>
<evidence type="ECO:0000259" key="4">
    <source>
        <dbReference type="PROSITE" id="PS51118"/>
    </source>
</evidence>
<dbReference type="InterPro" id="IPR002577">
    <property type="entry name" value="HTH_HxlR"/>
</dbReference>
<evidence type="ECO:0000256" key="1">
    <source>
        <dbReference type="ARBA" id="ARBA00023015"/>
    </source>
</evidence>
<evidence type="ECO:0000313" key="5">
    <source>
        <dbReference type="EMBL" id="SNT75808.1"/>
    </source>
</evidence>
<dbReference type="InterPro" id="IPR036390">
    <property type="entry name" value="WH_DNA-bd_sf"/>
</dbReference>
<dbReference type="RefSeq" id="WP_143266034.1">
    <property type="nucleotide sequence ID" value="NZ_FZQA01000010.1"/>
</dbReference>
<dbReference type="InterPro" id="IPR036388">
    <property type="entry name" value="WH-like_DNA-bd_sf"/>
</dbReference>
<organism evidence="5 6">
    <name type="scientific">Amphiplicatus metriothermophilus</name>
    <dbReference type="NCBI Taxonomy" id="1519374"/>
    <lineage>
        <taxon>Bacteria</taxon>
        <taxon>Pseudomonadati</taxon>
        <taxon>Pseudomonadota</taxon>
        <taxon>Alphaproteobacteria</taxon>
        <taxon>Parvularculales</taxon>
        <taxon>Parvularculaceae</taxon>
        <taxon>Amphiplicatus</taxon>
    </lineage>
</organism>
<keyword evidence="6" id="KW-1185">Reference proteome</keyword>
<evidence type="ECO:0000313" key="6">
    <source>
        <dbReference type="Proteomes" id="UP000198346"/>
    </source>
</evidence>
<dbReference type="GO" id="GO:0003677">
    <property type="term" value="F:DNA binding"/>
    <property type="evidence" value="ECO:0007669"/>
    <property type="project" value="UniProtKB-KW"/>
</dbReference>
<evidence type="ECO:0000256" key="3">
    <source>
        <dbReference type="ARBA" id="ARBA00023163"/>
    </source>
</evidence>
<dbReference type="GO" id="GO:0006355">
    <property type="term" value="P:regulation of DNA-templated transcription"/>
    <property type="evidence" value="ECO:0007669"/>
    <property type="project" value="UniProtKB-ARBA"/>
</dbReference>
<dbReference type="PROSITE" id="PS51118">
    <property type="entry name" value="HTH_HXLR"/>
    <property type="match status" value="1"/>
</dbReference>
<dbReference type="PANTHER" id="PTHR33204">
    <property type="entry name" value="TRANSCRIPTIONAL REGULATOR, MARR FAMILY"/>
    <property type="match status" value="1"/>
</dbReference>
<evidence type="ECO:0000256" key="2">
    <source>
        <dbReference type="ARBA" id="ARBA00023125"/>
    </source>
</evidence>
<reference evidence="5 6" key="1">
    <citation type="submission" date="2017-07" db="EMBL/GenBank/DDBJ databases">
        <authorList>
            <person name="Sun Z.S."/>
            <person name="Albrecht U."/>
            <person name="Echele G."/>
            <person name="Lee C.C."/>
        </authorList>
    </citation>
    <scope>NUCLEOTIDE SEQUENCE [LARGE SCALE GENOMIC DNA]</scope>
    <source>
        <strain evidence="5 6">CGMCC 1.12710</strain>
    </source>
</reference>
<dbReference type="InterPro" id="IPR011991">
    <property type="entry name" value="ArsR-like_HTH"/>
</dbReference>
<dbReference type="Gene3D" id="1.10.10.10">
    <property type="entry name" value="Winged helix-like DNA-binding domain superfamily/Winged helix DNA-binding domain"/>
    <property type="match status" value="1"/>
</dbReference>
<keyword evidence="1" id="KW-0805">Transcription regulation</keyword>
<keyword evidence="2" id="KW-0238">DNA-binding</keyword>
<dbReference type="PANTHER" id="PTHR33204:SF18">
    <property type="entry name" value="TRANSCRIPTIONAL REGULATORY PROTEIN"/>
    <property type="match status" value="1"/>
</dbReference>
<dbReference type="EMBL" id="FZQA01000010">
    <property type="protein sequence ID" value="SNT75808.1"/>
    <property type="molecule type" value="Genomic_DNA"/>
</dbReference>
<name>A0A239Q0E4_9PROT</name>
<proteinExistence type="predicted"/>
<dbReference type="CDD" id="cd00090">
    <property type="entry name" value="HTH_ARSR"/>
    <property type="match status" value="1"/>
</dbReference>
<dbReference type="AlphaFoldDB" id="A0A239Q0E4"/>
<protein>
    <submittedName>
        <fullName evidence="5">Transcriptional regulator, HxlR family</fullName>
    </submittedName>
</protein>
<dbReference type="SUPFAM" id="SSF46785">
    <property type="entry name" value="Winged helix' DNA-binding domain"/>
    <property type="match status" value="1"/>
</dbReference>
<keyword evidence="3" id="KW-0804">Transcription</keyword>
<dbReference type="OrthoDB" id="9782219at2"/>
<dbReference type="Proteomes" id="UP000198346">
    <property type="component" value="Unassembled WGS sequence"/>
</dbReference>
<feature type="domain" description="HTH hxlR-type" evidence="4">
    <location>
        <begin position="9"/>
        <end position="104"/>
    </location>
</feature>
<sequence length="224" mass="25410">MSRTYNQGCMLAYALDNLGERWTLLIVRDLFLGPRGFVDLQTSLGIGGSLLSKRLKELEEMRLVTSETPDGRRNLYRLTPLGEQLRPTIRAMMRWSLRFMKETAGEAAFEKMRQAHEKPDSAALGLEMYAEHHRDPSLSYVAHLIISSHPYTVYYMNGEMIVRRGTDAPAMARIETDIQTVFRGLRRELDAEDVRRLSTTEGAPEVLAHLLQCIGSKRPADKAA</sequence>